<keyword evidence="1" id="KW-0812">Transmembrane</keyword>
<reference evidence="2 3" key="1">
    <citation type="journal article" date="2016" name="Nat. Commun.">
        <title>Thousands of microbial genomes shed light on interconnected biogeochemical processes in an aquifer system.</title>
        <authorList>
            <person name="Anantharaman K."/>
            <person name="Brown C.T."/>
            <person name="Hug L.A."/>
            <person name="Sharon I."/>
            <person name="Castelle C.J."/>
            <person name="Probst A.J."/>
            <person name="Thomas B.C."/>
            <person name="Singh A."/>
            <person name="Wilkins M.J."/>
            <person name="Karaoz U."/>
            <person name="Brodie E.L."/>
            <person name="Williams K.H."/>
            <person name="Hubbard S.S."/>
            <person name="Banfield J.F."/>
        </authorList>
    </citation>
    <scope>NUCLEOTIDE SEQUENCE [LARGE SCALE GENOMIC DNA]</scope>
</reference>
<protein>
    <recommendedName>
        <fullName evidence="4">Prepilin-type N-terminal cleavage/methylation domain-containing protein</fullName>
    </recommendedName>
</protein>
<evidence type="ECO:0000313" key="3">
    <source>
        <dbReference type="Proteomes" id="UP000176846"/>
    </source>
</evidence>
<organism evidence="2 3">
    <name type="scientific">Candidatus Uhrbacteria bacterium RIFCSPLOWO2_01_FULL_47_25</name>
    <dbReference type="NCBI Taxonomy" id="1802402"/>
    <lineage>
        <taxon>Bacteria</taxon>
        <taxon>Candidatus Uhriibacteriota</taxon>
    </lineage>
</organism>
<dbReference type="Proteomes" id="UP000176846">
    <property type="component" value="Unassembled WGS sequence"/>
</dbReference>
<accession>A0A1F7UX09</accession>
<dbReference type="AlphaFoldDB" id="A0A1F7UX09"/>
<evidence type="ECO:0000256" key="1">
    <source>
        <dbReference type="SAM" id="Phobius"/>
    </source>
</evidence>
<gene>
    <name evidence="2" type="ORF">A2936_01280</name>
</gene>
<keyword evidence="1" id="KW-0472">Membrane</keyword>
<dbReference type="EMBL" id="MGEK01000023">
    <property type="protein sequence ID" value="OGL82177.1"/>
    <property type="molecule type" value="Genomic_DNA"/>
</dbReference>
<feature type="transmembrane region" description="Helical" evidence="1">
    <location>
        <begin position="41"/>
        <end position="60"/>
    </location>
</feature>
<name>A0A1F7UX09_9BACT</name>
<proteinExistence type="predicted"/>
<keyword evidence="1" id="KW-1133">Transmembrane helix</keyword>
<sequence>MIDKTFKFLSKKLPRFVPPGGTARGEQANKLMPRAFTLIELLIYIVVIGGVAVTFISYSLSVAGVRNKTYVAQEVQANARIAVEIISQRIKAATGVNAGDSVFDSSPGRLSLVMADVLKNPTVIDVDANGAIQISEGASQPVSITGSRVEATNLVFRNYGGGNARENIGVEITVAYKNDSNDVEYNYSQSLRMAVSVRQ</sequence>
<evidence type="ECO:0000313" key="2">
    <source>
        <dbReference type="EMBL" id="OGL82177.1"/>
    </source>
</evidence>
<evidence type="ECO:0008006" key="4">
    <source>
        <dbReference type="Google" id="ProtNLM"/>
    </source>
</evidence>
<comment type="caution">
    <text evidence="2">The sequence shown here is derived from an EMBL/GenBank/DDBJ whole genome shotgun (WGS) entry which is preliminary data.</text>
</comment>